<proteinExistence type="predicted"/>
<dbReference type="InterPro" id="IPR050638">
    <property type="entry name" value="AA-Vitamin_Transporters"/>
</dbReference>
<dbReference type="OrthoDB" id="7158585at2"/>
<keyword evidence="4 5" id="KW-0472">Membrane</keyword>
<evidence type="ECO:0000256" key="2">
    <source>
        <dbReference type="ARBA" id="ARBA00022692"/>
    </source>
</evidence>
<keyword evidence="3 5" id="KW-1133">Transmembrane helix</keyword>
<accession>S9Q4N6</accession>
<feature type="transmembrane region" description="Helical" evidence="5">
    <location>
        <begin position="142"/>
        <end position="159"/>
    </location>
</feature>
<keyword evidence="8" id="KW-1185">Reference proteome</keyword>
<feature type="domain" description="EamA" evidence="6">
    <location>
        <begin position="142"/>
        <end position="280"/>
    </location>
</feature>
<feature type="transmembrane region" description="Helical" evidence="5">
    <location>
        <begin position="171"/>
        <end position="192"/>
    </location>
</feature>
<evidence type="ECO:0000256" key="1">
    <source>
        <dbReference type="ARBA" id="ARBA00004141"/>
    </source>
</evidence>
<evidence type="ECO:0000313" key="7">
    <source>
        <dbReference type="EMBL" id="EPX56304.1"/>
    </source>
</evidence>
<dbReference type="Proteomes" id="UP000011682">
    <property type="component" value="Unassembled WGS sequence"/>
</dbReference>
<dbReference type="PANTHER" id="PTHR32322">
    <property type="entry name" value="INNER MEMBRANE TRANSPORTER"/>
    <property type="match status" value="1"/>
</dbReference>
<sequence length="299" mass="32282">MTLGDRALVLLVMAIWGFNYAFAKLGLLELPPFSLLAIRFFLVGVLAVPFARTPRRHLPRLFGLSVVFGTLHFGLVYLGLTRVDAATGAVLVQLQVPFAAILSFLLLRERPGWSWLGGASLAFLGALLLLGEPRTSANRGHAFLIVLSAVMWAVSYLQLKGMQKPGPLDSFSINAWMSLLSAPQLLALSLVFEHGQLRALRMMSALGWVSLAYQVLCVGLLAYVIWYRLIVKYPVSTTSPFTLTIPVLSSMAGALLLGEPITGRFVVGAGVTLAGVGLLLRGSKGPVKRVVPTEQRIGT</sequence>
<organism evidence="7 8">
    <name type="scientific">Cystobacter fuscus (strain ATCC 25194 / DSM 2262 / NBRC 100088 / M29)</name>
    <dbReference type="NCBI Taxonomy" id="1242864"/>
    <lineage>
        <taxon>Bacteria</taxon>
        <taxon>Pseudomonadati</taxon>
        <taxon>Myxococcota</taxon>
        <taxon>Myxococcia</taxon>
        <taxon>Myxococcales</taxon>
        <taxon>Cystobacterineae</taxon>
        <taxon>Archangiaceae</taxon>
        <taxon>Cystobacter</taxon>
    </lineage>
</organism>
<comment type="subcellular location">
    <subcellularLocation>
        <location evidence="1">Membrane</location>
        <topology evidence="1">Multi-pass membrane protein</topology>
    </subcellularLocation>
</comment>
<evidence type="ECO:0000256" key="4">
    <source>
        <dbReference type="ARBA" id="ARBA00023136"/>
    </source>
</evidence>
<dbReference type="EMBL" id="ANAH02000066">
    <property type="protein sequence ID" value="EPX56304.1"/>
    <property type="molecule type" value="Genomic_DNA"/>
</dbReference>
<feature type="transmembrane region" description="Helical" evidence="5">
    <location>
        <begin position="86"/>
        <end position="106"/>
    </location>
</feature>
<dbReference type="PANTHER" id="PTHR32322:SF9">
    <property type="entry name" value="AMINO-ACID METABOLITE EFFLUX PUMP-RELATED"/>
    <property type="match status" value="1"/>
</dbReference>
<dbReference type="eggNOG" id="COG0697">
    <property type="taxonomic scope" value="Bacteria"/>
</dbReference>
<name>S9Q4N6_CYSF2</name>
<dbReference type="GO" id="GO:0016020">
    <property type="term" value="C:membrane"/>
    <property type="evidence" value="ECO:0007669"/>
    <property type="project" value="UniProtKB-SubCell"/>
</dbReference>
<reference evidence="7" key="1">
    <citation type="submission" date="2013-05" db="EMBL/GenBank/DDBJ databases">
        <title>Genome assembly of Cystobacter fuscus DSM 2262.</title>
        <authorList>
            <person name="Sharma G."/>
            <person name="Khatri I."/>
            <person name="Kaur C."/>
            <person name="Mayilraj S."/>
            <person name="Subramanian S."/>
        </authorList>
    </citation>
    <scope>NUCLEOTIDE SEQUENCE [LARGE SCALE GENOMIC DNA]</scope>
    <source>
        <strain evidence="7">DSM 2262</strain>
    </source>
</reference>
<evidence type="ECO:0000256" key="5">
    <source>
        <dbReference type="SAM" id="Phobius"/>
    </source>
</evidence>
<feature type="domain" description="EamA" evidence="6">
    <location>
        <begin position="8"/>
        <end position="130"/>
    </location>
</feature>
<dbReference type="InterPro" id="IPR037185">
    <property type="entry name" value="EmrE-like"/>
</dbReference>
<protein>
    <submittedName>
        <fullName evidence="7">Permeases of the drug/metabolite transporter (DMT) superfamily</fullName>
    </submittedName>
</protein>
<dbReference type="AlphaFoldDB" id="S9Q4N6"/>
<dbReference type="InterPro" id="IPR000620">
    <property type="entry name" value="EamA_dom"/>
</dbReference>
<evidence type="ECO:0000256" key="3">
    <source>
        <dbReference type="ARBA" id="ARBA00022989"/>
    </source>
</evidence>
<dbReference type="SUPFAM" id="SSF103481">
    <property type="entry name" value="Multidrug resistance efflux transporter EmrE"/>
    <property type="match status" value="2"/>
</dbReference>
<keyword evidence="2 5" id="KW-0812">Transmembrane</keyword>
<feature type="transmembrane region" description="Helical" evidence="5">
    <location>
        <begin position="33"/>
        <end position="51"/>
    </location>
</feature>
<evidence type="ECO:0000259" key="6">
    <source>
        <dbReference type="Pfam" id="PF00892"/>
    </source>
</evidence>
<evidence type="ECO:0000313" key="8">
    <source>
        <dbReference type="Proteomes" id="UP000011682"/>
    </source>
</evidence>
<feature type="transmembrane region" description="Helical" evidence="5">
    <location>
        <begin position="263"/>
        <end position="280"/>
    </location>
</feature>
<gene>
    <name evidence="7" type="ORF">D187_007646</name>
</gene>
<feature type="transmembrane region" description="Helical" evidence="5">
    <location>
        <begin position="238"/>
        <end position="257"/>
    </location>
</feature>
<feature type="transmembrane region" description="Helical" evidence="5">
    <location>
        <begin position="113"/>
        <end position="130"/>
    </location>
</feature>
<dbReference type="Pfam" id="PF00892">
    <property type="entry name" value="EamA"/>
    <property type="match status" value="2"/>
</dbReference>
<comment type="caution">
    <text evidence="7">The sequence shown here is derived from an EMBL/GenBank/DDBJ whole genome shotgun (WGS) entry which is preliminary data.</text>
</comment>
<feature type="transmembrane region" description="Helical" evidence="5">
    <location>
        <begin position="58"/>
        <end position="80"/>
    </location>
</feature>
<dbReference type="RefSeq" id="WP_002625280.1">
    <property type="nucleotide sequence ID" value="NZ_ANAH02000066.1"/>
</dbReference>
<feature type="transmembrane region" description="Helical" evidence="5">
    <location>
        <begin position="204"/>
        <end position="226"/>
    </location>
</feature>